<proteinExistence type="predicted"/>
<accession>A0A9D2G0H8</accession>
<protein>
    <submittedName>
        <fullName evidence="7">Phosphatase PAP2 family protein</fullName>
    </submittedName>
</protein>
<dbReference type="PANTHER" id="PTHR31310:SF7">
    <property type="entry name" value="PA-PHOSPHATASE RELATED-FAMILY PROTEIN DDB_G0268928"/>
    <property type="match status" value="1"/>
</dbReference>
<sequence>MTSLYLIVAFLALTAWPKSRKLALHFLPWVLFAVCYDCMRFYPNYLVNDIDIQGLYEAEKSLFGITAQSAQELAAVADGSRVMTPCEYFSVHHCPAADFMAGVFYLCWVPVPIGFALYLYIYKEYEWFKRFSWAFLIVNLLGFVGYYIHPASPPWYVAQHGFTPILNTPGNTAALGRWDAMTGLPIFQALYGKNANVFAAVPSLHAAYMLITTFYAISSRRKISTVFIFSIICMGIWWTAVYTGHHYIIDVLLGILTALAGVALWEIVYRTTRNKQLRKIHKHD</sequence>
<dbReference type="AlphaFoldDB" id="A0A9D2G0H8"/>
<feature type="domain" description="Inositolphosphotransferase Aur1/Ipt1" evidence="6">
    <location>
        <begin position="92"/>
        <end position="264"/>
    </location>
</feature>
<organism evidence="7 8">
    <name type="scientific">Candidatus Prevotella avicola</name>
    <dbReference type="NCBI Taxonomy" id="2838738"/>
    <lineage>
        <taxon>Bacteria</taxon>
        <taxon>Pseudomonadati</taxon>
        <taxon>Bacteroidota</taxon>
        <taxon>Bacteroidia</taxon>
        <taxon>Bacteroidales</taxon>
        <taxon>Prevotellaceae</taxon>
        <taxon>Prevotella</taxon>
    </lineage>
</organism>
<feature type="transmembrane region" description="Helical" evidence="5">
    <location>
        <begin position="99"/>
        <end position="121"/>
    </location>
</feature>
<comment type="subcellular location">
    <subcellularLocation>
        <location evidence="1">Membrane</location>
        <topology evidence="1">Multi-pass membrane protein</topology>
    </subcellularLocation>
</comment>
<evidence type="ECO:0000313" key="7">
    <source>
        <dbReference type="EMBL" id="HIZ70140.1"/>
    </source>
</evidence>
<evidence type="ECO:0000256" key="3">
    <source>
        <dbReference type="ARBA" id="ARBA00022989"/>
    </source>
</evidence>
<dbReference type="CDD" id="cd03386">
    <property type="entry name" value="PAP2_Aur1_like"/>
    <property type="match status" value="1"/>
</dbReference>
<dbReference type="InterPro" id="IPR052185">
    <property type="entry name" value="IPC_Synthase-Related"/>
</dbReference>
<evidence type="ECO:0000256" key="1">
    <source>
        <dbReference type="ARBA" id="ARBA00004141"/>
    </source>
</evidence>
<dbReference type="EMBL" id="DXBE01000073">
    <property type="protein sequence ID" value="HIZ70140.1"/>
    <property type="molecule type" value="Genomic_DNA"/>
</dbReference>
<evidence type="ECO:0000256" key="2">
    <source>
        <dbReference type="ARBA" id="ARBA00022692"/>
    </source>
</evidence>
<evidence type="ECO:0000256" key="4">
    <source>
        <dbReference type="ARBA" id="ARBA00023136"/>
    </source>
</evidence>
<dbReference type="Proteomes" id="UP000824055">
    <property type="component" value="Unassembled WGS sequence"/>
</dbReference>
<dbReference type="PANTHER" id="PTHR31310">
    <property type="match status" value="1"/>
</dbReference>
<reference evidence="7" key="1">
    <citation type="journal article" date="2021" name="PeerJ">
        <title>Extensive microbial diversity within the chicken gut microbiome revealed by metagenomics and culture.</title>
        <authorList>
            <person name="Gilroy R."/>
            <person name="Ravi A."/>
            <person name="Getino M."/>
            <person name="Pursley I."/>
            <person name="Horton D.L."/>
            <person name="Alikhan N.F."/>
            <person name="Baker D."/>
            <person name="Gharbi K."/>
            <person name="Hall N."/>
            <person name="Watson M."/>
            <person name="Adriaenssens E.M."/>
            <person name="Foster-Nyarko E."/>
            <person name="Jarju S."/>
            <person name="Secka A."/>
            <person name="Antonio M."/>
            <person name="Oren A."/>
            <person name="Chaudhuri R.R."/>
            <person name="La Ragione R."/>
            <person name="Hildebrand F."/>
            <person name="Pallen M.J."/>
        </authorList>
    </citation>
    <scope>NUCLEOTIDE SEQUENCE</scope>
    <source>
        <strain evidence="7">ChiHecec3B27-8219</strain>
    </source>
</reference>
<feature type="transmembrane region" description="Helical" evidence="5">
    <location>
        <begin position="197"/>
        <end position="216"/>
    </location>
</feature>
<evidence type="ECO:0000256" key="5">
    <source>
        <dbReference type="SAM" id="Phobius"/>
    </source>
</evidence>
<keyword evidence="4 5" id="KW-0472">Membrane</keyword>
<gene>
    <name evidence="7" type="ORF">H9966_09770</name>
</gene>
<keyword evidence="2 5" id="KW-0812">Transmembrane</keyword>
<evidence type="ECO:0000313" key="8">
    <source>
        <dbReference type="Proteomes" id="UP000824055"/>
    </source>
</evidence>
<feature type="transmembrane region" description="Helical" evidence="5">
    <location>
        <begin position="133"/>
        <end position="149"/>
    </location>
</feature>
<evidence type="ECO:0000259" key="6">
    <source>
        <dbReference type="Pfam" id="PF14378"/>
    </source>
</evidence>
<reference evidence="7" key="2">
    <citation type="submission" date="2021-04" db="EMBL/GenBank/DDBJ databases">
        <authorList>
            <person name="Gilroy R."/>
        </authorList>
    </citation>
    <scope>NUCLEOTIDE SEQUENCE</scope>
    <source>
        <strain evidence="7">ChiHecec3B27-8219</strain>
    </source>
</reference>
<feature type="transmembrane region" description="Helical" evidence="5">
    <location>
        <begin position="223"/>
        <end position="241"/>
    </location>
</feature>
<feature type="transmembrane region" description="Helical" evidence="5">
    <location>
        <begin position="247"/>
        <end position="269"/>
    </location>
</feature>
<dbReference type="Pfam" id="PF14378">
    <property type="entry name" value="PAP2_3"/>
    <property type="match status" value="1"/>
</dbReference>
<keyword evidence="3 5" id="KW-1133">Transmembrane helix</keyword>
<dbReference type="Gene3D" id="1.20.144.10">
    <property type="entry name" value="Phosphatidic acid phosphatase type 2/haloperoxidase"/>
    <property type="match status" value="1"/>
</dbReference>
<comment type="caution">
    <text evidence="7">The sequence shown here is derived from an EMBL/GenBank/DDBJ whole genome shotgun (WGS) entry which is preliminary data.</text>
</comment>
<dbReference type="GO" id="GO:0016020">
    <property type="term" value="C:membrane"/>
    <property type="evidence" value="ECO:0007669"/>
    <property type="project" value="UniProtKB-SubCell"/>
</dbReference>
<name>A0A9D2G0H8_9BACT</name>
<dbReference type="InterPro" id="IPR026841">
    <property type="entry name" value="Aur1/Ipt1"/>
</dbReference>